<dbReference type="EMBL" id="BSOT01000011">
    <property type="protein sequence ID" value="GLR72511.1"/>
    <property type="molecule type" value="Genomic_DNA"/>
</dbReference>
<dbReference type="PANTHER" id="PTHR33121:SF79">
    <property type="entry name" value="CYCLIC DI-GMP PHOSPHODIESTERASE PDED-RELATED"/>
    <property type="match status" value="1"/>
</dbReference>
<organism evidence="2 3">
    <name type="scientific">Agaribacter marinus</name>
    <dbReference type="NCBI Taxonomy" id="1431249"/>
    <lineage>
        <taxon>Bacteria</taxon>
        <taxon>Pseudomonadati</taxon>
        <taxon>Pseudomonadota</taxon>
        <taxon>Gammaproteobacteria</taxon>
        <taxon>Alteromonadales</taxon>
        <taxon>Alteromonadaceae</taxon>
        <taxon>Agaribacter</taxon>
    </lineage>
</organism>
<dbReference type="InterPro" id="IPR050706">
    <property type="entry name" value="Cyclic-di-GMP_PDE-like"/>
</dbReference>
<proteinExistence type="predicted"/>
<dbReference type="InterPro" id="IPR001633">
    <property type="entry name" value="EAL_dom"/>
</dbReference>
<dbReference type="Pfam" id="PF00563">
    <property type="entry name" value="EAL"/>
    <property type="match status" value="1"/>
</dbReference>
<gene>
    <name evidence="2" type="ORF">GCM10007852_34190</name>
</gene>
<dbReference type="CDD" id="cd01948">
    <property type="entry name" value="EAL"/>
    <property type="match status" value="1"/>
</dbReference>
<reference evidence="2" key="2">
    <citation type="submission" date="2023-01" db="EMBL/GenBank/DDBJ databases">
        <title>Draft genome sequence of Agaribacter marinus strain NBRC 110023.</title>
        <authorList>
            <person name="Sun Q."/>
            <person name="Mori K."/>
        </authorList>
    </citation>
    <scope>NUCLEOTIDE SEQUENCE</scope>
    <source>
        <strain evidence="2">NBRC 110023</strain>
    </source>
</reference>
<dbReference type="RefSeq" id="WP_284218925.1">
    <property type="nucleotide sequence ID" value="NZ_BSOT01000011.1"/>
</dbReference>
<keyword evidence="3" id="KW-1185">Reference proteome</keyword>
<dbReference type="AlphaFoldDB" id="A0AA37WIX7"/>
<dbReference type="PANTHER" id="PTHR33121">
    <property type="entry name" value="CYCLIC DI-GMP PHOSPHODIESTERASE PDEF"/>
    <property type="match status" value="1"/>
</dbReference>
<comment type="caution">
    <text evidence="2">The sequence shown here is derived from an EMBL/GenBank/DDBJ whole genome shotgun (WGS) entry which is preliminary data.</text>
</comment>
<dbReference type="InterPro" id="IPR035919">
    <property type="entry name" value="EAL_sf"/>
</dbReference>
<evidence type="ECO:0000259" key="1">
    <source>
        <dbReference type="PROSITE" id="PS50883"/>
    </source>
</evidence>
<feature type="domain" description="EAL" evidence="1">
    <location>
        <begin position="1"/>
        <end position="233"/>
    </location>
</feature>
<accession>A0AA37WIX7</accession>
<protein>
    <recommendedName>
        <fullName evidence="1">EAL domain-containing protein</fullName>
    </recommendedName>
</protein>
<evidence type="ECO:0000313" key="2">
    <source>
        <dbReference type="EMBL" id="GLR72511.1"/>
    </source>
</evidence>
<name>A0AA37WIX7_9ALTE</name>
<evidence type="ECO:0000313" key="3">
    <source>
        <dbReference type="Proteomes" id="UP001156601"/>
    </source>
</evidence>
<dbReference type="SMART" id="SM00052">
    <property type="entry name" value="EAL"/>
    <property type="match status" value="1"/>
</dbReference>
<sequence>MQTNVVSDNVNIEHIVPFYQPIFNLDTGAAVRYECLARLLDEHQKIHLPNEFLYLVERTEFTAAMTQRMLDMSTAFFKPKQMRWSVNMFEADLSDMRIVDDMAKLCQHVDRGLCGIELPYRNVKNNLSALRKFMEQIPKLHITVDDVDECDAKLHALIASGVDAVKLKGSVVREFASTGSTKKTIECVQHYCKEYSVNLIAEHIEDQQTLEAVKSMEIKYGQGFYLSKPHTTV</sequence>
<dbReference type="Gene3D" id="3.20.20.450">
    <property type="entry name" value="EAL domain"/>
    <property type="match status" value="1"/>
</dbReference>
<reference evidence="2" key="1">
    <citation type="journal article" date="2014" name="Int. J. Syst. Evol. Microbiol.">
        <title>Complete genome sequence of Corynebacterium casei LMG S-19264T (=DSM 44701T), isolated from a smear-ripened cheese.</title>
        <authorList>
            <consortium name="US DOE Joint Genome Institute (JGI-PGF)"/>
            <person name="Walter F."/>
            <person name="Albersmeier A."/>
            <person name="Kalinowski J."/>
            <person name="Ruckert C."/>
        </authorList>
    </citation>
    <scope>NUCLEOTIDE SEQUENCE</scope>
    <source>
        <strain evidence="2">NBRC 110023</strain>
    </source>
</reference>
<dbReference type="SUPFAM" id="SSF141868">
    <property type="entry name" value="EAL domain-like"/>
    <property type="match status" value="1"/>
</dbReference>
<dbReference type="GO" id="GO:0071111">
    <property type="term" value="F:cyclic-guanylate-specific phosphodiesterase activity"/>
    <property type="evidence" value="ECO:0007669"/>
    <property type="project" value="InterPro"/>
</dbReference>
<dbReference type="Proteomes" id="UP001156601">
    <property type="component" value="Unassembled WGS sequence"/>
</dbReference>
<dbReference type="PROSITE" id="PS50883">
    <property type="entry name" value="EAL"/>
    <property type="match status" value="1"/>
</dbReference>